<dbReference type="SUPFAM" id="SSF55961">
    <property type="entry name" value="Bet v1-like"/>
    <property type="match status" value="1"/>
</dbReference>
<dbReference type="InterPro" id="IPR036922">
    <property type="entry name" value="Rieske_2Fe-2S_sf"/>
</dbReference>
<reference evidence="8 9" key="1">
    <citation type="submission" date="2019-08" db="EMBL/GenBank/DDBJ databases">
        <title>Genome of Phaeodactylibacter luteus.</title>
        <authorList>
            <person name="Bowman J.P."/>
        </authorList>
    </citation>
    <scope>NUCLEOTIDE SEQUENCE [LARGE SCALE GENOMIC DNA]</scope>
    <source>
        <strain evidence="8 9">KCTC 42180</strain>
    </source>
</reference>
<evidence type="ECO:0000313" key="9">
    <source>
        <dbReference type="Proteomes" id="UP000321580"/>
    </source>
</evidence>
<keyword evidence="3" id="KW-0479">Metal-binding</keyword>
<dbReference type="InterPro" id="IPR017941">
    <property type="entry name" value="Rieske_2Fe-2S"/>
</dbReference>
<dbReference type="Gene3D" id="2.102.10.10">
    <property type="entry name" value="Rieske [2Fe-2S] iron-sulphur domain"/>
    <property type="match status" value="1"/>
</dbReference>
<feature type="domain" description="Rieske" evidence="7">
    <location>
        <begin position="53"/>
        <end position="151"/>
    </location>
</feature>
<evidence type="ECO:0000256" key="1">
    <source>
        <dbReference type="ARBA" id="ARBA00001962"/>
    </source>
</evidence>
<sequence length="361" mass="41004">MKYLPAIDPDISRAATLPSRFYRDIGLFEAAKDKIWARAWHFAGDEAVCPHPGYVFPFTLLPGVLDESLLLSRTREDRWHALSNVCTHRGKILVEAPGPARQLSCGYHGRCFRLDGAFKSMPGFEGAANFPSPADDLPPVSHEQWLGMNWVSLSPYAPFSEITAPIAERVGFLPLQELELMEDGVVDYQVEAHWALYCDNYLEGFHVPFVHPALNEALDFGAYDYETFGYCSLQIGIAREGEPVFDLPEGHPDAGRAVYAYYFFLFPNLMFNFYPWGLSLNLVEPQASGRTKVRFRAYRFRGTPYRREDNSIDQTELEDEAVVESVQQGIQARLYGAGRFSPQMERCVHHFHRLVADFMNA</sequence>
<accession>A0A5C6RT55</accession>
<keyword evidence="5" id="KW-0408">Iron</keyword>
<dbReference type="InterPro" id="IPR015879">
    <property type="entry name" value="Ring_hydroxy_dOase_asu_C_dom"/>
</dbReference>
<dbReference type="PANTHER" id="PTHR43756:SF5">
    <property type="entry name" value="CHOLINE MONOOXYGENASE, CHLOROPLASTIC"/>
    <property type="match status" value="1"/>
</dbReference>
<keyword evidence="6" id="KW-0411">Iron-sulfur</keyword>
<dbReference type="Pfam" id="PF00355">
    <property type="entry name" value="Rieske"/>
    <property type="match status" value="1"/>
</dbReference>
<comment type="caution">
    <text evidence="8">The sequence shown here is derived from an EMBL/GenBank/DDBJ whole genome shotgun (WGS) entry which is preliminary data.</text>
</comment>
<organism evidence="8 9">
    <name type="scientific">Phaeodactylibacter luteus</name>
    <dbReference type="NCBI Taxonomy" id="1564516"/>
    <lineage>
        <taxon>Bacteria</taxon>
        <taxon>Pseudomonadati</taxon>
        <taxon>Bacteroidota</taxon>
        <taxon>Saprospiria</taxon>
        <taxon>Saprospirales</taxon>
        <taxon>Haliscomenobacteraceae</taxon>
        <taxon>Phaeodactylibacter</taxon>
    </lineage>
</organism>
<gene>
    <name evidence="8" type="ORF">FRY97_07350</name>
</gene>
<dbReference type="Gene3D" id="3.90.380.10">
    <property type="entry name" value="Naphthalene 1,2-dioxygenase Alpha Subunit, Chain A, domain 1"/>
    <property type="match status" value="2"/>
</dbReference>
<keyword evidence="2" id="KW-0001">2Fe-2S</keyword>
<dbReference type="Pfam" id="PF00848">
    <property type="entry name" value="Ring_hydroxyl_A"/>
    <property type="match status" value="1"/>
</dbReference>
<dbReference type="GO" id="GO:0016491">
    <property type="term" value="F:oxidoreductase activity"/>
    <property type="evidence" value="ECO:0007669"/>
    <property type="project" value="UniProtKB-KW"/>
</dbReference>
<protein>
    <submittedName>
        <fullName evidence="8">Rieske 2Fe-2S domain-containing protein</fullName>
    </submittedName>
</protein>
<evidence type="ECO:0000256" key="3">
    <source>
        <dbReference type="ARBA" id="ARBA00022723"/>
    </source>
</evidence>
<evidence type="ECO:0000313" key="8">
    <source>
        <dbReference type="EMBL" id="TXB64502.1"/>
    </source>
</evidence>
<dbReference type="PANTHER" id="PTHR43756">
    <property type="entry name" value="CHOLINE MONOOXYGENASE, CHLOROPLASTIC"/>
    <property type="match status" value="1"/>
</dbReference>
<evidence type="ECO:0000256" key="4">
    <source>
        <dbReference type="ARBA" id="ARBA00023002"/>
    </source>
</evidence>
<dbReference type="CDD" id="cd03469">
    <property type="entry name" value="Rieske_RO_Alpha_N"/>
    <property type="match status" value="1"/>
</dbReference>
<dbReference type="RefSeq" id="WP_147166797.1">
    <property type="nucleotide sequence ID" value="NZ_VOOR01000011.1"/>
</dbReference>
<evidence type="ECO:0000256" key="5">
    <source>
        <dbReference type="ARBA" id="ARBA00023004"/>
    </source>
</evidence>
<dbReference type="OrthoDB" id="9800776at2"/>
<dbReference type="EMBL" id="VOOR01000011">
    <property type="protein sequence ID" value="TXB64502.1"/>
    <property type="molecule type" value="Genomic_DNA"/>
</dbReference>
<evidence type="ECO:0000256" key="6">
    <source>
        <dbReference type="ARBA" id="ARBA00023014"/>
    </source>
</evidence>
<proteinExistence type="predicted"/>
<dbReference type="AlphaFoldDB" id="A0A5C6RT55"/>
<dbReference type="PROSITE" id="PS51296">
    <property type="entry name" value="RIESKE"/>
    <property type="match status" value="1"/>
</dbReference>
<evidence type="ECO:0000256" key="2">
    <source>
        <dbReference type="ARBA" id="ARBA00022714"/>
    </source>
</evidence>
<keyword evidence="9" id="KW-1185">Reference proteome</keyword>
<keyword evidence="4" id="KW-0560">Oxidoreductase</keyword>
<dbReference type="GO" id="GO:0005506">
    <property type="term" value="F:iron ion binding"/>
    <property type="evidence" value="ECO:0007669"/>
    <property type="project" value="InterPro"/>
</dbReference>
<dbReference type="SUPFAM" id="SSF50022">
    <property type="entry name" value="ISP domain"/>
    <property type="match status" value="1"/>
</dbReference>
<comment type="cofactor">
    <cofactor evidence="1">
        <name>Fe cation</name>
        <dbReference type="ChEBI" id="CHEBI:24875"/>
    </cofactor>
</comment>
<dbReference type="InterPro" id="IPR001663">
    <property type="entry name" value="Rng_hydr_dOase-A"/>
</dbReference>
<evidence type="ECO:0000259" key="7">
    <source>
        <dbReference type="PROSITE" id="PS51296"/>
    </source>
</evidence>
<dbReference type="Proteomes" id="UP000321580">
    <property type="component" value="Unassembled WGS sequence"/>
</dbReference>
<name>A0A5C6RT55_9BACT</name>
<dbReference type="GO" id="GO:0051537">
    <property type="term" value="F:2 iron, 2 sulfur cluster binding"/>
    <property type="evidence" value="ECO:0007669"/>
    <property type="project" value="UniProtKB-KW"/>
</dbReference>